<gene>
    <name evidence="6" type="ORF">D8771_05720</name>
</gene>
<dbReference type="Pfam" id="PF16859">
    <property type="entry name" value="TetR_C_11"/>
    <property type="match status" value="1"/>
</dbReference>
<dbReference type="PANTHER" id="PTHR30055">
    <property type="entry name" value="HTH-TYPE TRANSCRIPTIONAL REGULATOR RUTR"/>
    <property type="match status" value="1"/>
</dbReference>
<sequence>MAQQRPAHGSVRPGGRTARTRQAVLDAALAELGAGEFGRLSVERLAARAGVHATTVRRRWGSVQGVVLDLFASVVEEVTVPDTGELREDLRILLDGILALYATPRNRNLLTGMIAAVVEHPDASRVMGRFFTDRTRHVAVIVERAAARGEVPAGTDAAQVIEAVSAPVYYRLLVTHQPLDPAFARRTADVAARAARAGAFT</sequence>
<organism evidence="6 7">
    <name type="scientific">Streptomyces albus</name>
    <dbReference type="NCBI Taxonomy" id="1888"/>
    <lineage>
        <taxon>Bacteria</taxon>
        <taxon>Bacillati</taxon>
        <taxon>Actinomycetota</taxon>
        <taxon>Actinomycetes</taxon>
        <taxon>Kitasatosporales</taxon>
        <taxon>Streptomycetaceae</taxon>
        <taxon>Streptomyces</taxon>
    </lineage>
</organism>
<dbReference type="Gene3D" id="1.10.10.60">
    <property type="entry name" value="Homeodomain-like"/>
    <property type="match status" value="1"/>
</dbReference>
<evidence type="ECO:0000256" key="2">
    <source>
        <dbReference type="ARBA" id="ARBA00023125"/>
    </source>
</evidence>
<keyword evidence="3" id="KW-0804">Transcription</keyword>
<dbReference type="EMBL" id="RCIY01000040">
    <property type="protein sequence ID" value="TGG85925.1"/>
    <property type="molecule type" value="Genomic_DNA"/>
</dbReference>
<proteinExistence type="predicted"/>
<keyword evidence="1" id="KW-0805">Transcription regulation</keyword>
<dbReference type="Gene3D" id="1.10.357.10">
    <property type="entry name" value="Tetracycline Repressor, domain 2"/>
    <property type="match status" value="1"/>
</dbReference>
<evidence type="ECO:0000256" key="4">
    <source>
        <dbReference type="PROSITE-ProRule" id="PRU00335"/>
    </source>
</evidence>
<dbReference type="GO" id="GO:0000976">
    <property type="term" value="F:transcription cis-regulatory region binding"/>
    <property type="evidence" value="ECO:0007669"/>
    <property type="project" value="TreeGrafter"/>
</dbReference>
<dbReference type="InterPro" id="IPR011075">
    <property type="entry name" value="TetR_C"/>
</dbReference>
<dbReference type="AlphaFoldDB" id="A0A8H1QSX8"/>
<dbReference type="RefSeq" id="WP_016471028.1">
    <property type="nucleotide sequence ID" value="NZ_BBQG01000049.1"/>
</dbReference>
<accession>A0A8H1QSX8</accession>
<dbReference type="InterPro" id="IPR036271">
    <property type="entry name" value="Tet_transcr_reg_TetR-rel_C_sf"/>
</dbReference>
<evidence type="ECO:0000256" key="1">
    <source>
        <dbReference type="ARBA" id="ARBA00023015"/>
    </source>
</evidence>
<dbReference type="InterPro" id="IPR009057">
    <property type="entry name" value="Homeodomain-like_sf"/>
</dbReference>
<comment type="caution">
    <text evidence="6">The sequence shown here is derived from an EMBL/GenBank/DDBJ whole genome shotgun (WGS) entry which is preliminary data.</text>
</comment>
<dbReference type="InterPro" id="IPR001647">
    <property type="entry name" value="HTH_TetR"/>
</dbReference>
<protein>
    <submittedName>
        <fullName evidence="6">TetR family transcriptional regulator</fullName>
    </submittedName>
</protein>
<dbReference type="InterPro" id="IPR050109">
    <property type="entry name" value="HTH-type_TetR-like_transc_reg"/>
</dbReference>
<dbReference type="SUPFAM" id="SSF48498">
    <property type="entry name" value="Tetracyclin repressor-like, C-terminal domain"/>
    <property type="match status" value="1"/>
</dbReference>
<dbReference type="Proteomes" id="UP000298111">
    <property type="component" value="Unassembled WGS sequence"/>
</dbReference>
<evidence type="ECO:0000256" key="3">
    <source>
        <dbReference type="ARBA" id="ARBA00023163"/>
    </source>
</evidence>
<evidence type="ECO:0000259" key="5">
    <source>
        <dbReference type="PROSITE" id="PS50977"/>
    </source>
</evidence>
<keyword evidence="2 4" id="KW-0238">DNA-binding</keyword>
<dbReference type="PANTHER" id="PTHR30055:SF148">
    <property type="entry name" value="TETR-FAMILY TRANSCRIPTIONAL REGULATOR"/>
    <property type="match status" value="1"/>
</dbReference>
<name>A0A8H1QSX8_9ACTN</name>
<dbReference type="PROSITE" id="PS50977">
    <property type="entry name" value="HTH_TETR_2"/>
    <property type="match status" value="1"/>
</dbReference>
<feature type="domain" description="HTH tetR-type" evidence="5">
    <location>
        <begin position="18"/>
        <end position="78"/>
    </location>
</feature>
<evidence type="ECO:0000313" key="6">
    <source>
        <dbReference type="EMBL" id="TGG85925.1"/>
    </source>
</evidence>
<evidence type="ECO:0000313" key="7">
    <source>
        <dbReference type="Proteomes" id="UP000298111"/>
    </source>
</evidence>
<dbReference type="SUPFAM" id="SSF46689">
    <property type="entry name" value="Homeodomain-like"/>
    <property type="match status" value="1"/>
</dbReference>
<dbReference type="GeneID" id="75180151"/>
<reference evidence="6 7" key="1">
    <citation type="submission" date="2018-10" db="EMBL/GenBank/DDBJ databases">
        <title>Isolation of pseudouridimycin from Streptomyces albus DSM 40763.</title>
        <authorList>
            <person name="Rosenqvist P."/>
            <person name="Metsae-Ketelae M."/>
            <person name="Virta P."/>
        </authorList>
    </citation>
    <scope>NUCLEOTIDE SEQUENCE [LARGE SCALE GENOMIC DNA]</scope>
    <source>
        <strain evidence="6 7">DSM 40763</strain>
    </source>
</reference>
<dbReference type="GO" id="GO:0003700">
    <property type="term" value="F:DNA-binding transcription factor activity"/>
    <property type="evidence" value="ECO:0007669"/>
    <property type="project" value="TreeGrafter"/>
</dbReference>
<feature type="DNA-binding region" description="H-T-H motif" evidence="4">
    <location>
        <begin position="41"/>
        <end position="60"/>
    </location>
</feature>